<keyword evidence="2" id="KW-0245">EGF-like domain</keyword>
<evidence type="ECO:0000256" key="3">
    <source>
        <dbReference type="SAM" id="MobiDB-lite"/>
    </source>
</evidence>
<keyword evidence="8" id="KW-1185">Reference proteome</keyword>
<keyword evidence="4" id="KW-0732">Signal</keyword>
<evidence type="ECO:0000259" key="6">
    <source>
        <dbReference type="PROSITE" id="PS50026"/>
    </source>
</evidence>
<dbReference type="SUPFAM" id="SSF56496">
    <property type="entry name" value="Fibrinogen C-terminal domain-like"/>
    <property type="match status" value="1"/>
</dbReference>
<feature type="domain" description="Laminin G" evidence="5">
    <location>
        <begin position="244"/>
        <end position="417"/>
    </location>
</feature>
<dbReference type="Proteomes" id="UP000277928">
    <property type="component" value="Unassembled WGS sequence"/>
</dbReference>
<dbReference type="InterPro" id="IPR000742">
    <property type="entry name" value="EGF"/>
</dbReference>
<evidence type="ECO:0000256" key="2">
    <source>
        <dbReference type="PROSITE-ProRule" id="PRU00076"/>
    </source>
</evidence>
<feature type="chain" id="PRO_5018096421" description="Laminin G domain-containing protein" evidence="4">
    <location>
        <begin position="19"/>
        <end position="1389"/>
    </location>
</feature>
<dbReference type="Pfam" id="PF02210">
    <property type="entry name" value="Laminin_G_2"/>
    <property type="match status" value="1"/>
</dbReference>
<name>A0A3P6TWR0_LITSI</name>
<keyword evidence="1" id="KW-1015">Disulfide bond</keyword>
<feature type="domain" description="Laminin G" evidence="5">
    <location>
        <begin position="694"/>
        <end position="855"/>
    </location>
</feature>
<dbReference type="EMBL" id="UYRX01000946">
    <property type="protein sequence ID" value="VDK87313.1"/>
    <property type="molecule type" value="Genomic_DNA"/>
</dbReference>
<dbReference type="CDD" id="cd00110">
    <property type="entry name" value="LamG"/>
    <property type="match status" value="2"/>
</dbReference>
<accession>A0A3P6TWR0</accession>
<proteinExistence type="predicted"/>
<organism evidence="7 8">
    <name type="scientific">Litomosoides sigmodontis</name>
    <name type="common">Filarial nematode worm</name>
    <dbReference type="NCBI Taxonomy" id="42156"/>
    <lineage>
        <taxon>Eukaryota</taxon>
        <taxon>Metazoa</taxon>
        <taxon>Ecdysozoa</taxon>
        <taxon>Nematoda</taxon>
        <taxon>Chromadorea</taxon>
        <taxon>Rhabditida</taxon>
        <taxon>Spirurina</taxon>
        <taxon>Spiruromorpha</taxon>
        <taxon>Filarioidea</taxon>
        <taxon>Onchocercidae</taxon>
        <taxon>Litomosoides</taxon>
    </lineage>
</organism>
<dbReference type="InterPro" id="IPR001791">
    <property type="entry name" value="Laminin_G"/>
</dbReference>
<evidence type="ECO:0008006" key="9">
    <source>
        <dbReference type="Google" id="ProtNLM"/>
    </source>
</evidence>
<feature type="region of interest" description="Disordered" evidence="3">
    <location>
        <begin position="1346"/>
        <end position="1389"/>
    </location>
</feature>
<evidence type="ECO:0000259" key="5">
    <source>
        <dbReference type="PROSITE" id="PS50025"/>
    </source>
</evidence>
<feature type="region of interest" description="Disordered" evidence="3">
    <location>
        <begin position="1263"/>
        <end position="1300"/>
    </location>
</feature>
<dbReference type="STRING" id="42156.A0A3P6TWR0"/>
<dbReference type="Gene3D" id="2.60.120.1000">
    <property type="match status" value="1"/>
</dbReference>
<reference evidence="7 8" key="1">
    <citation type="submission" date="2018-08" db="EMBL/GenBank/DDBJ databases">
        <authorList>
            <person name="Laetsch R D."/>
            <person name="Stevens L."/>
            <person name="Kumar S."/>
            <person name="Blaxter L. M."/>
        </authorList>
    </citation>
    <scope>NUCLEOTIDE SEQUENCE [LARGE SCALE GENOMIC DNA]</scope>
</reference>
<dbReference type="SMART" id="SM00282">
    <property type="entry name" value="LamG"/>
    <property type="match status" value="2"/>
</dbReference>
<dbReference type="PROSITE" id="PS50025">
    <property type="entry name" value="LAM_G_DOMAIN"/>
    <property type="match status" value="2"/>
</dbReference>
<dbReference type="PANTHER" id="PTHR15036:SF94">
    <property type="entry name" value="INTESTINAL NEUREXIN-LIKE"/>
    <property type="match status" value="1"/>
</dbReference>
<evidence type="ECO:0000313" key="8">
    <source>
        <dbReference type="Proteomes" id="UP000277928"/>
    </source>
</evidence>
<dbReference type="OrthoDB" id="5989513at2759"/>
<evidence type="ECO:0000256" key="1">
    <source>
        <dbReference type="ARBA" id="ARBA00023157"/>
    </source>
</evidence>
<dbReference type="Gene3D" id="2.60.120.200">
    <property type="match status" value="3"/>
</dbReference>
<gene>
    <name evidence="7" type="ORF">NLS_LOCUS8085</name>
</gene>
<dbReference type="InterPro" id="IPR050372">
    <property type="entry name" value="Neurexin-related_CASP"/>
</dbReference>
<feature type="domain" description="EGF-like" evidence="6">
    <location>
        <begin position="973"/>
        <end position="1018"/>
    </location>
</feature>
<evidence type="ECO:0000256" key="4">
    <source>
        <dbReference type="SAM" id="SignalP"/>
    </source>
</evidence>
<feature type="signal peptide" evidence="4">
    <location>
        <begin position="1"/>
        <end position="18"/>
    </location>
</feature>
<protein>
    <recommendedName>
        <fullName evidence="9">Laminin G domain-containing protein</fullName>
    </recommendedName>
</protein>
<dbReference type="PANTHER" id="PTHR15036">
    <property type="entry name" value="PIKACHURIN-LIKE PROTEIN"/>
    <property type="match status" value="1"/>
</dbReference>
<dbReference type="InterPro" id="IPR013320">
    <property type="entry name" value="ConA-like_dom_sf"/>
</dbReference>
<dbReference type="PROSITE" id="PS50026">
    <property type="entry name" value="EGF_3"/>
    <property type="match status" value="1"/>
</dbReference>
<feature type="compositionally biased region" description="Polar residues" evidence="3">
    <location>
        <begin position="1288"/>
        <end position="1300"/>
    </location>
</feature>
<sequence>MLQYKLLCSIIQLSLLYAQSEIPAQAVTLLDRKSYVEYKFIEWNYEVDGSQLTVPIRFRTRSINGRLMTLSAYGTKESIFTLSATINNTAMVVDLIVGQRKMITETTKHLSAVNNGMEYSLSIQLNLERKMLKMIYGMGVVDWHEFTDSIEIENRTLLAMTVGSSGTVSSQQLHLKLLEVRVVEGVDGVIGCVAILGLTVGDRFVFELEERRRSENGTCVDLFHTAVCNCRGTYRSGKRCDRAMRTLNVSWDQYISYRISDDESQPNIISIEFKTDVKEGLIIHGTISSLETGKPIGELKVALIYGQLQLTVANRAEISFDNITLDSDRFNQILLEFEYSTSTIRITLNGNAKSVNLNTSDKDYHFRFDNELFFCAGDIEVGLSGCLRGIYVDYFDVIEGYARGSTKVDANAKLRSCSRSGIIDVVAEGAKILPLSSDEEVLVNGIAEEQEYDVGVDYSREHVTSEIEQHHDEQRKGEENFKLIKNSVKCTKEDGMLACSCREGFVGPLCQFSLFPWNCDEIYRNGNTISGTYVIDPDGPGPLPETYAYCERGKTVVPHNMPNNTVIHNKDLGDIHMIVNYKLFNDELLRSLKRNSVSCSQTVLYSCSAAPLRFDKMKTWFTSIANEFFRGFGIDGTCACQSNKCKKCNCDDGGVASDYGILTGDQVPVRGIYRLTDTSVDDDKGDMTLGPLVCVGSAGQSDAYTMTIREQFASTGIGTWSGSTLSFEFRTYLQSATLLASNDARITIAMNERTFRLEIKNQINLTLISQSRKNDGHWHRIIVHIRDGSVRFSVDDTVATTAIKRHSFSNAYLSIGGGRNGFLGCIRQILLNGTLQEVRHTLRSKCINKCESHHCPEESRCEEDFASDTVRCVCKNTIVHSGHLCQNNIVQPPVSPITDDSATFNRPYVLLFVAGVPTEVHFGKLEPIYRSTTPNLLGCMRSLIIGKTLIDMRDRHYWSNYPAKSNSINFGCKMGCSKIENLCKNDGRCLVRWSATRRTENNVSCNCARTSYYGKYCDEEDGAHFTGSSILILNAVEIFEKVIFDWQKIDDEIFSFAFSTTKSTKFTRPQALATIHFKHNKTLQVTLCKNGSMNIDITSSNATLVHTFPHNYNDGYRHYFHSTFRGGKSLQVAIDSSKYDILSDLAAALSLTYAIKFSFGGPFVTNSLDTIGDDKKAVKDNYTGCLSNVEIDINVARINLRPILYLRKSEFEFAESVKIIAIPNTVEAPHWDSPFIIEPYQRLDDDSVNVSETEIFEFQQTPAVKNDFDLPEPDQQLDTVPPNRNADDNAQSTKLRNAPSTAEAVLVTVQQPARNSIVGDDSDCDCDDDMLMNCRVDDDLPANQQNLSAKASPQSSAFKASSSPPKSLHCKPSSAKKGTLISVPSHQSY</sequence>
<dbReference type="OMA" id="EKANAYM"/>
<comment type="caution">
    <text evidence="2">Lacks conserved residue(s) required for the propagation of feature annotation.</text>
</comment>
<dbReference type="InterPro" id="IPR036056">
    <property type="entry name" value="Fibrinogen-like_C"/>
</dbReference>
<dbReference type="SUPFAM" id="SSF49899">
    <property type="entry name" value="Concanavalin A-like lectins/glucanases"/>
    <property type="match status" value="3"/>
</dbReference>
<evidence type="ECO:0000313" key="7">
    <source>
        <dbReference type="EMBL" id="VDK87313.1"/>
    </source>
</evidence>
<feature type="compositionally biased region" description="Low complexity" evidence="3">
    <location>
        <begin position="1348"/>
        <end position="1367"/>
    </location>
</feature>